<accession>A0A0R7K3G3</accession>
<protein>
    <submittedName>
        <fullName evidence="2">Uncharacterized protein</fullName>
    </submittedName>
</protein>
<evidence type="ECO:0000313" key="2">
    <source>
        <dbReference type="EMBL" id="AKQ06082.1"/>
    </source>
</evidence>
<evidence type="ECO:0000256" key="1">
    <source>
        <dbReference type="SAM" id="Coils"/>
    </source>
</evidence>
<dbReference type="EMBL" id="KP211915">
    <property type="protein sequence ID" value="AKQ06082.1"/>
    <property type="molecule type" value="Genomic_DNA"/>
</dbReference>
<keyword evidence="1" id="KW-0175">Coiled coil</keyword>
<proteinExistence type="predicted"/>
<organism evidence="2">
    <name type="scientific">uncultured Poseidoniia archaeon</name>
    <dbReference type="NCBI Taxonomy" id="1697135"/>
    <lineage>
        <taxon>Archaea</taxon>
        <taxon>Methanobacteriati</taxon>
        <taxon>Thermoplasmatota</taxon>
        <taxon>Candidatus Poseidoniia</taxon>
        <taxon>environmental samples</taxon>
    </lineage>
</organism>
<dbReference type="AlphaFoldDB" id="A0A0R7K3G3"/>
<reference evidence="2" key="2">
    <citation type="journal article" date="2015" name="ISME J.">
        <title>A new class of marine Euryarchaeota group II from the Mediterranean deep chlorophyll maximum.</title>
        <authorList>
            <person name="Martin-Cuadrado A.B."/>
            <person name="Garcia-Heredia I."/>
            <person name="Molto A.G."/>
            <person name="Lopez-Ubeda R."/>
            <person name="Kimes N."/>
            <person name="Lopez-Garcia P."/>
            <person name="Moreira D."/>
            <person name="Rodriguez-Valera F."/>
        </authorList>
    </citation>
    <scope>NUCLEOTIDE SEQUENCE</scope>
</reference>
<reference evidence="2" key="1">
    <citation type="submission" date="2014-11" db="EMBL/GenBank/DDBJ databases">
        <authorList>
            <person name="Tripathy S."/>
        </authorList>
    </citation>
    <scope>NUCLEOTIDE SEQUENCE</scope>
</reference>
<name>A0A0R7K3G3_9ARCH</name>
<sequence>MVERNSEDIKSEKRQLDNIRRERDSILRLLNQARLENLNQEVKNLIQEFDRLDAILSEDDSY</sequence>
<feature type="coiled-coil region" evidence="1">
    <location>
        <begin position="2"/>
        <end position="55"/>
    </location>
</feature>